<evidence type="ECO:0000313" key="3">
    <source>
        <dbReference type="Proteomes" id="UP000516105"/>
    </source>
</evidence>
<feature type="region of interest" description="Disordered" evidence="1">
    <location>
        <begin position="20"/>
        <end position="51"/>
    </location>
</feature>
<reference evidence="2 3" key="1">
    <citation type="submission" date="2020-08" db="EMBL/GenBank/DDBJ databases">
        <title>Genome sequence of Sphingomonas sediminicola KACC 15039T.</title>
        <authorList>
            <person name="Hyun D.-W."/>
            <person name="Bae J.-W."/>
        </authorList>
    </citation>
    <scope>NUCLEOTIDE SEQUENCE [LARGE SCALE GENOMIC DNA]</scope>
    <source>
        <strain evidence="2 3">KACC 15039</strain>
    </source>
</reference>
<organism evidence="2 3">
    <name type="scientific">Sphingomonas sediminicola</name>
    <dbReference type="NCBI Taxonomy" id="386874"/>
    <lineage>
        <taxon>Bacteria</taxon>
        <taxon>Pseudomonadati</taxon>
        <taxon>Pseudomonadota</taxon>
        <taxon>Alphaproteobacteria</taxon>
        <taxon>Sphingomonadales</taxon>
        <taxon>Sphingomonadaceae</taxon>
        <taxon>Sphingomonas</taxon>
    </lineage>
</organism>
<dbReference type="EMBL" id="CP060782">
    <property type="protein sequence ID" value="QNP46147.1"/>
    <property type="molecule type" value="Genomic_DNA"/>
</dbReference>
<keyword evidence="3" id="KW-1185">Reference proteome</keyword>
<protein>
    <submittedName>
        <fullName evidence="2">Uncharacterized protein</fullName>
    </submittedName>
</protein>
<dbReference type="Proteomes" id="UP000516105">
    <property type="component" value="Chromosome"/>
</dbReference>
<proteinExistence type="predicted"/>
<gene>
    <name evidence="2" type="ORF">H9L14_02490</name>
</gene>
<accession>A0ABX6T8F5</accession>
<evidence type="ECO:0000256" key="1">
    <source>
        <dbReference type="SAM" id="MobiDB-lite"/>
    </source>
</evidence>
<name>A0ABX6T8F5_9SPHN</name>
<sequence length="137" mass="14906">MKMLRIPEAQFTRKQYAFREMGEPKEQPAGPRSTMAKRQTERLQIGGGPGDEGCKVCGGNRQRRLCEDIESPTSFGLVGIGAGFAGTGLADAEGIDGDALLAQRLDLAPDEGMRSCRILAREIGDAHFRPLAQRFRA</sequence>
<evidence type="ECO:0000313" key="2">
    <source>
        <dbReference type="EMBL" id="QNP46147.1"/>
    </source>
</evidence>
<dbReference type="RefSeq" id="WP_187709100.1">
    <property type="nucleotide sequence ID" value="NZ_CP060782.1"/>
</dbReference>